<evidence type="ECO:0000256" key="1">
    <source>
        <dbReference type="SAM" id="Phobius"/>
    </source>
</evidence>
<dbReference type="RefSeq" id="WP_230097518.1">
    <property type="nucleotide sequence ID" value="NZ_CAKKNS010000010.1"/>
</dbReference>
<keyword evidence="3" id="KW-1185">Reference proteome</keyword>
<evidence type="ECO:0000313" key="3">
    <source>
        <dbReference type="Proteomes" id="UP000789707"/>
    </source>
</evidence>
<dbReference type="EMBL" id="CAKKNS010000010">
    <property type="protein sequence ID" value="CAH0417497.1"/>
    <property type="molecule type" value="Genomic_DNA"/>
</dbReference>
<comment type="caution">
    <text evidence="2">The sequence shown here is derived from an EMBL/GenBank/DDBJ whole genome shotgun (WGS) entry which is preliminary data.</text>
</comment>
<proteinExistence type="predicted"/>
<reference evidence="2 3" key="1">
    <citation type="submission" date="2021-11" db="EMBL/GenBank/DDBJ databases">
        <authorList>
            <person name="Depoorter E."/>
        </authorList>
    </citation>
    <scope>NUCLEOTIDE SEQUENCE [LARGE SCALE GENOMIC DNA]</scope>
    <source>
        <strain evidence="2 3">LMG 24289</strain>
    </source>
</reference>
<feature type="transmembrane region" description="Helical" evidence="1">
    <location>
        <begin position="20"/>
        <end position="38"/>
    </location>
</feature>
<keyword evidence="1" id="KW-1133">Transmembrane helix</keyword>
<sequence>MHKFFVEFETENVSANELMFHAAMTIIVVTGLAIVWLMNNHIINL</sequence>
<dbReference type="Proteomes" id="UP000789707">
    <property type="component" value="Unassembled WGS sequence"/>
</dbReference>
<keyword evidence="1" id="KW-0472">Membrane</keyword>
<name>A0ABN8BID7_9LACO</name>
<keyword evidence="1" id="KW-0812">Transmembrane</keyword>
<organism evidence="2 3">
    <name type="scientific">Periweissella fabaria</name>
    <dbReference type="NCBI Taxonomy" id="546157"/>
    <lineage>
        <taxon>Bacteria</taxon>
        <taxon>Bacillati</taxon>
        <taxon>Bacillota</taxon>
        <taxon>Bacilli</taxon>
        <taxon>Lactobacillales</taxon>
        <taxon>Lactobacillaceae</taxon>
        <taxon>Periweissella</taxon>
    </lineage>
</organism>
<evidence type="ECO:0000313" key="2">
    <source>
        <dbReference type="EMBL" id="CAH0417497.1"/>
    </source>
</evidence>
<protein>
    <submittedName>
        <fullName evidence="2">Uncharacterized protein</fullName>
    </submittedName>
</protein>
<gene>
    <name evidence="2" type="ORF">WFA24289_01839</name>
</gene>
<accession>A0ABN8BID7</accession>